<sequence length="311" mass="35626">MKLRFPLVLIALLSLVAALWSSEDYEIFSLNDKIRKDLGPDTTFYSWLGLPKGPKSTKEEIVKAYRKLSRKNHPDKLRGKSYKHKKKVEERFQRLSAVGNILKNESLKKRYDYFYRNGFPTLKGTDYLYSRFRPGIFATFFVVFVVVSSFQYISLRISRRQDFKRISTIVDDIRLQAWGNSLVPPSDGSARKVVSPNGKEFLVSAVGDVSLVDRDEDGNEFLSPLDANAIDVNPGFKESYFYLFPCYLWNSTLGRLTGYIINTKSTYVNTKSKQTSSDSVELGKKKKKKASQKGTKVELPNGKVIYSRKKQ</sequence>
<reference evidence="2" key="1">
    <citation type="journal article" date="2019" name="MBio">
        <title>Comparative genomics for the elucidation of multidrug resistance (MDR) in Candida lusitaniae.</title>
        <authorList>
            <person name="Kannan A."/>
            <person name="Asner S.A."/>
            <person name="Trachsel E."/>
            <person name="Kelly S."/>
            <person name="Parker J."/>
            <person name="Sanglard D."/>
        </authorList>
    </citation>
    <scope>NUCLEOTIDE SEQUENCE [LARGE SCALE GENOMIC DNA]</scope>
    <source>
        <strain evidence="2">P1</strain>
    </source>
</reference>
<gene>
    <name evidence="1" type="ORF">EJF14_40815</name>
</gene>
<organism evidence="1 2">
    <name type="scientific">Clavispora lusitaniae</name>
    <name type="common">Candida lusitaniae</name>
    <dbReference type="NCBI Taxonomy" id="36911"/>
    <lineage>
        <taxon>Eukaryota</taxon>
        <taxon>Fungi</taxon>
        <taxon>Dikarya</taxon>
        <taxon>Ascomycota</taxon>
        <taxon>Saccharomycotina</taxon>
        <taxon>Pichiomycetes</taxon>
        <taxon>Metschnikowiaceae</taxon>
        <taxon>Clavispora</taxon>
    </lineage>
</organism>
<dbReference type="Proteomes" id="UP000326582">
    <property type="component" value="Chromosome 4"/>
</dbReference>
<protein>
    <submittedName>
        <fullName evidence="1">ER-localized J domain-containing protein</fullName>
    </submittedName>
</protein>
<dbReference type="EMBL" id="CP038487">
    <property type="protein sequence ID" value="QFZ28767.1"/>
    <property type="molecule type" value="Genomic_DNA"/>
</dbReference>
<name>A0ACD0WMR7_CLALS</name>
<keyword evidence="2" id="KW-1185">Reference proteome</keyword>
<accession>A0ACD0WMR7</accession>
<evidence type="ECO:0000313" key="1">
    <source>
        <dbReference type="EMBL" id="QFZ28767.1"/>
    </source>
</evidence>
<proteinExistence type="predicted"/>
<evidence type="ECO:0000313" key="2">
    <source>
        <dbReference type="Proteomes" id="UP000326582"/>
    </source>
</evidence>